<keyword evidence="2" id="KW-1185">Reference proteome</keyword>
<protein>
    <submittedName>
        <fullName evidence="1">Transposase-like protein</fullName>
    </submittedName>
</protein>
<proteinExistence type="predicted"/>
<dbReference type="EMBL" id="JACIJC010000002">
    <property type="protein sequence ID" value="MBB5685182.1"/>
    <property type="molecule type" value="Genomic_DNA"/>
</dbReference>
<dbReference type="AlphaFoldDB" id="A0A7W9AGN2"/>
<reference evidence="1 2" key="1">
    <citation type="submission" date="2020-08" db="EMBL/GenBank/DDBJ databases">
        <title>Genomic Encyclopedia of Type Strains, Phase IV (KMG-IV): sequencing the most valuable type-strain genomes for metagenomic binning, comparative biology and taxonomic classification.</title>
        <authorList>
            <person name="Goeker M."/>
        </authorList>
    </citation>
    <scope>NUCLEOTIDE SEQUENCE [LARGE SCALE GENOMIC DNA]</scope>
    <source>
        <strain evidence="1 2">DSM 25079</strain>
    </source>
</reference>
<sequence>MATDSNANIVMDTHAEHPAKRVGGSFIARTGRADATLFVFLAQTAAMKRHLMSIRQDG</sequence>
<gene>
    <name evidence="1" type="ORF">FHS49_001190</name>
</gene>
<accession>A0A7W9AGN2</accession>
<evidence type="ECO:0000313" key="2">
    <source>
        <dbReference type="Proteomes" id="UP000549617"/>
    </source>
</evidence>
<dbReference type="RefSeq" id="WP_184016322.1">
    <property type="nucleotide sequence ID" value="NZ_JACIJC010000002.1"/>
</dbReference>
<evidence type="ECO:0000313" key="1">
    <source>
        <dbReference type="EMBL" id="MBB5685182.1"/>
    </source>
</evidence>
<dbReference type="Proteomes" id="UP000549617">
    <property type="component" value="Unassembled WGS sequence"/>
</dbReference>
<comment type="caution">
    <text evidence="1">The sequence shown here is derived from an EMBL/GenBank/DDBJ whole genome shotgun (WGS) entry which is preliminary data.</text>
</comment>
<organism evidence="1 2">
    <name type="scientific">Sphingobium boeckii</name>
    <dbReference type="NCBI Taxonomy" id="1082345"/>
    <lineage>
        <taxon>Bacteria</taxon>
        <taxon>Pseudomonadati</taxon>
        <taxon>Pseudomonadota</taxon>
        <taxon>Alphaproteobacteria</taxon>
        <taxon>Sphingomonadales</taxon>
        <taxon>Sphingomonadaceae</taxon>
        <taxon>Sphingobium</taxon>
    </lineage>
</organism>
<name>A0A7W9AGN2_9SPHN</name>